<evidence type="ECO:0000313" key="2">
    <source>
        <dbReference type="Proteomes" id="UP000438345"/>
    </source>
</evidence>
<dbReference type="EMBL" id="CP046973">
    <property type="protein sequence ID" value="QGZ91767.1"/>
    <property type="molecule type" value="Genomic_DNA"/>
</dbReference>
<dbReference type="Proteomes" id="UP000438345">
    <property type="component" value="Chromosome"/>
</dbReference>
<reference evidence="1 2" key="1">
    <citation type="submission" date="2019-12" db="EMBL/GenBank/DDBJ databases">
        <title>Complete genome sequence of Microcystis aeruginosa strain FD4.</title>
        <authorList>
            <person name="Urakawa H."/>
        </authorList>
    </citation>
    <scope>NUCLEOTIDE SEQUENCE [LARGE SCALE GENOMIC DNA]</scope>
    <source>
        <strain evidence="1 2">FD4</strain>
    </source>
</reference>
<sequence length="51" mass="5854">MTTLVWLGFAQASLIFDRQELLLLNPTYGYLNFLTRVCQGLCFGLQSLPMR</sequence>
<dbReference type="AlphaFoldDB" id="A0A857D7Z8"/>
<organism evidence="1 2">
    <name type="scientific">Microcystis aeruginosa FD4</name>
    <dbReference type="NCBI Taxonomy" id="2686288"/>
    <lineage>
        <taxon>Bacteria</taxon>
        <taxon>Bacillati</taxon>
        <taxon>Cyanobacteriota</taxon>
        <taxon>Cyanophyceae</taxon>
        <taxon>Oscillatoriophycideae</taxon>
        <taxon>Chroococcales</taxon>
        <taxon>Microcystaceae</taxon>
        <taxon>Microcystis</taxon>
    </lineage>
</organism>
<accession>A0A857D7Z8</accession>
<proteinExistence type="predicted"/>
<evidence type="ECO:0000313" key="1">
    <source>
        <dbReference type="EMBL" id="QGZ91767.1"/>
    </source>
</evidence>
<gene>
    <name evidence="1" type="ORF">GQR42_21825</name>
</gene>
<name>A0A857D7Z8_MICAE</name>
<protein>
    <submittedName>
        <fullName evidence="1">Uncharacterized protein</fullName>
    </submittedName>
</protein>